<feature type="region of interest" description="Disordered" evidence="1">
    <location>
        <begin position="16"/>
        <end position="64"/>
    </location>
</feature>
<evidence type="ECO:0000313" key="3">
    <source>
        <dbReference type="Proteomes" id="UP000024635"/>
    </source>
</evidence>
<keyword evidence="3" id="KW-1185">Reference proteome</keyword>
<evidence type="ECO:0000256" key="1">
    <source>
        <dbReference type="SAM" id="MobiDB-lite"/>
    </source>
</evidence>
<comment type="caution">
    <text evidence="2">The sequence shown here is derived from an EMBL/GenBank/DDBJ whole genome shotgun (WGS) entry which is preliminary data.</text>
</comment>
<dbReference type="AlphaFoldDB" id="A0A016UHB7"/>
<evidence type="ECO:0000313" key="2">
    <source>
        <dbReference type="EMBL" id="EYC14525.1"/>
    </source>
</evidence>
<accession>A0A016UHB7</accession>
<protein>
    <submittedName>
        <fullName evidence="2">Uncharacterized protein</fullName>
    </submittedName>
</protein>
<dbReference type="EMBL" id="JARK01001376">
    <property type="protein sequence ID" value="EYC14525.1"/>
    <property type="molecule type" value="Genomic_DNA"/>
</dbReference>
<reference evidence="3" key="1">
    <citation type="journal article" date="2015" name="Nat. Genet.">
        <title>The genome and transcriptome of the zoonotic hookworm Ancylostoma ceylanicum identify infection-specific gene families.</title>
        <authorList>
            <person name="Schwarz E.M."/>
            <person name="Hu Y."/>
            <person name="Antoshechkin I."/>
            <person name="Miller M.M."/>
            <person name="Sternberg P.W."/>
            <person name="Aroian R.V."/>
        </authorList>
    </citation>
    <scope>NUCLEOTIDE SEQUENCE</scope>
    <source>
        <strain evidence="3">HY135</strain>
    </source>
</reference>
<proteinExistence type="predicted"/>
<dbReference type="Proteomes" id="UP000024635">
    <property type="component" value="Unassembled WGS sequence"/>
</dbReference>
<dbReference type="OrthoDB" id="10508077at2759"/>
<gene>
    <name evidence="2" type="primary">Acey_s0040.g257</name>
    <name evidence="2" type="ORF">Y032_0040g257</name>
</gene>
<sequence length="93" mass="10843">MLFFNSIWNEFYSMHSYPPETHKQRTDVTFSPQRMDDSTDDAKQKGDGSRSTMSDYEDASEDFPIPHDTARKLLELTSIYKIRKSQAKSNLDD</sequence>
<name>A0A016UHB7_9BILA</name>
<organism evidence="2 3">
    <name type="scientific">Ancylostoma ceylanicum</name>
    <dbReference type="NCBI Taxonomy" id="53326"/>
    <lineage>
        <taxon>Eukaryota</taxon>
        <taxon>Metazoa</taxon>
        <taxon>Ecdysozoa</taxon>
        <taxon>Nematoda</taxon>
        <taxon>Chromadorea</taxon>
        <taxon>Rhabditida</taxon>
        <taxon>Rhabditina</taxon>
        <taxon>Rhabditomorpha</taxon>
        <taxon>Strongyloidea</taxon>
        <taxon>Ancylostomatidae</taxon>
        <taxon>Ancylostomatinae</taxon>
        <taxon>Ancylostoma</taxon>
    </lineage>
</organism>
<feature type="compositionally biased region" description="Basic and acidic residues" evidence="1">
    <location>
        <begin position="34"/>
        <end position="48"/>
    </location>
</feature>